<gene>
    <name evidence="4" type="ORF">DVH24_006942</name>
</gene>
<evidence type="ECO:0000256" key="2">
    <source>
        <dbReference type="SAM" id="SignalP"/>
    </source>
</evidence>
<dbReference type="Proteomes" id="UP000290289">
    <property type="component" value="Chromosome 13"/>
</dbReference>
<keyword evidence="1 2" id="KW-0732">Signal</keyword>
<dbReference type="Gramene" id="mRNA:MD13G0232000">
    <property type="protein sequence ID" value="CDS:MD13G0232000.1"/>
    <property type="gene ID" value="MD13G0232000"/>
</dbReference>
<dbReference type="InterPro" id="IPR040220">
    <property type="entry name" value="DD11"/>
</dbReference>
<dbReference type="PANTHER" id="PTHR31207:SF23">
    <property type="entry name" value="DOWNREGULATED IN DIF1 18-RELATED"/>
    <property type="match status" value="1"/>
</dbReference>
<evidence type="ECO:0000256" key="1">
    <source>
        <dbReference type="ARBA" id="ARBA00022729"/>
    </source>
</evidence>
<keyword evidence="5" id="KW-1185">Reference proteome</keyword>
<proteinExistence type="predicted"/>
<reference evidence="4 5" key="1">
    <citation type="submission" date="2018-10" db="EMBL/GenBank/DDBJ databases">
        <title>A high-quality apple genome assembly.</title>
        <authorList>
            <person name="Hu J."/>
        </authorList>
    </citation>
    <scope>NUCLEOTIDE SEQUENCE [LARGE SCALE GENOMIC DNA]</scope>
    <source>
        <strain evidence="5">cv. HFTH1</strain>
        <tissue evidence="4">Young leaf</tissue>
    </source>
</reference>
<protein>
    <recommendedName>
        <fullName evidence="3">Prolamin-like domain-containing protein</fullName>
    </recommendedName>
</protein>
<evidence type="ECO:0000259" key="3">
    <source>
        <dbReference type="Pfam" id="PF05617"/>
    </source>
</evidence>
<dbReference type="InterPro" id="IPR008502">
    <property type="entry name" value="Prolamin-like"/>
</dbReference>
<evidence type="ECO:0000313" key="4">
    <source>
        <dbReference type="EMBL" id="RXH78872.1"/>
    </source>
</evidence>
<organism evidence="4 5">
    <name type="scientific">Malus domestica</name>
    <name type="common">Apple</name>
    <name type="synonym">Pyrus malus</name>
    <dbReference type="NCBI Taxonomy" id="3750"/>
    <lineage>
        <taxon>Eukaryota</taxon>
        <taxon>Viridiplantae</taxon>
        <taxon>Streptophyta</taxon>
        <taxon>Embryophyta</taxon>
        <taxon>Tracheophyta</taxon>
        <taxon>Spermatophyta</taxon>
        <taxon>Magnoliopsida</taxon>
        <taxon>eudicotyledons</taxon>
        <taxon>Gunneridae</taxon>
        <taxon>Pentapetalae</taxon>
        <taxon>rosids</taxon>
        <taxon>fabids</taxon>
        <taxon>Rosales</taxon>
        <taxon>Rosaceae</taxon>
        <taxon>Amygdaloideae</taxon>
        <taxon>Maleae</taxon>
        <taxon>Malus</taxon>
    </lineage>
</organism>
<name>A0A498I9I0_MALDO</name>
<dbReference type="AlphaFoldDB" id="A0A498I9I0"/>
<sequence>MSNYISSILFMVITTFLLGLLSPAAVLASRDISPPYYESNYDPDLAPEEAPIIVKDFPPEPLPGRDSDQSNFLEACAVRLTGDCGEAIFTDIFWNQTSPISDHCCRNLVGLGLRCHVGLVANIINNHPAAFKTNEIMLLLRSLDIWNMCALVAKVEPAIPSPSPHEENNEIVFYV</sequence>
<dbReference type="EMBL" id="RDQH01000339">
    <property type="protein sequence ID" value="RXH78872.1"/>
    <property type="molecule type" value="Genomic_DNA"/>
</dbReference>
<feature type="chain" id="PRO_5019865900" description="Prolamin-like domain-containing protein" evidence="2">
    <location>
        <begin position="29"/>
        <end position="175"/>
    </location>
</feature>
<feature type="signal peptide" evidence="2">
    <location>
        <begin position="1"/>
        <end position="28"/>
    </location>
</feature>
<evidence type="ECO:0000313" key="5">
    <source>
        <dbReference type="Proteomes" id="UP000290289"/>
    </source>
</evidence>
<dbReference type="Pfam" id="PF05617">
    <property type="entry name" value="Prolamin_like"/>
    <property type="match status" value="1"/>
</dbReference>
<accession>A0A498I9I0</accession>
<dbReference type="PANTHER" id="PTHR31207">
    <property type="entry name" value="ECA1 GAMETOGENESIS FAMILY PROTEIN (DUF784)-RELATED-RELATED"/>
    <property type="match status" value="1"/>
</dbReference>
<comment type="caution">
    <text evidence="4">The sequence shown here is derived from an EMBL/GenBank/DDBJ whole genome shotgun (WGS) entry which is preliminary data.</text>
</comment>
<feature type="domain" description="Prolamin-like" evidence="3">
    <location>
        <begin position="76"/>
        <end position="149"/>
    </location>
</feature>